<evidence type="ECO:0000313" key="3">
    <source>
        <dbReference type="EMBL" id="GEK79077.1"/>
    </source>
</evidence>
<organism evidence="3 4">
    <name type="scientific">Agrococcus baldri</name>
    <dbReference type="NCBI Taxonomy" id="153730"/>
    <lineage>
        <taxon>Bacteria</taxon>
        <taxon>Bacillati</taxon>
        <taxon>Actinomycetota</taxon>
        <taxon>Actinomycetes</taxon>
        <taxon>Micrococcales</taxon>
        <taxon>Microbacteriaceae</taxon>
        <taxon>Agrococcus</taxon>
    </lineage>
</organism>
<dbReference type="PANTHER" id="PTHR35342">
    <property type="entry name" value="TRICARBOXYLIC TRANSPORT PROTEIN"/>
    <property type="match status" value="1"/>
</dbReference>
<accession>A0AA87RJ06</accession>
<evidence type="ECO:0000313" key="4">
    <source>
        <dbReference type="Proteomes" id="UP000321749"/>
    </source>
</evidence>
<feature type="transmembrane region" description="Helical" evidence="1">
    <location>
        <begin position="460"/>
        <end position="481"/>
    </location>
</feature>
<feature type="transmembrane region" description="Helical" evidence="1">
    <location>
        <begin position="196"/>
        <end position="216"/>
    </location>
</feature>
<dbReference type="RefSeq" id="WP_146792460.1">
    <property type="nucleotide sequence ID" value="NZ_BJUU01000002.1"/>
</dbReference>
<keyword evidence="4" id="KW-1185">Reference proteome</keyword>
<gene>
    <name evidence="3" type="ORF">ABA31_04280</name>
</gene>
<dbReference type="InterPro" id="IPR002823">
    <property type="entry name" value="DUF112_TM"/>
</dbReference>
<keyword evidence="1" id="KW-0812">Transmembrane</keyword>
<feature type="transmembrane region" description="Helical" evidence="1">
    <location>
        <begin position="61"/>
        <end position="86"/>
    </location>
</feature>
<feature type="transmembrane region" description="Helical" evidence="1">
    <location>
        <begin position="383"/>
        <end position="405"/>
    </location>
</feature>
<proteinExistence type="predicted"/>
<feature type="transmembrane region" description="Helical" evidence="1">
    <location>
        <begin position="165"/>
        <end position="184"/>
    </location>
</feature>
<evidence type="ECO:0000256" key="1">
    <source>
        <dbReference type="SAM" id="Phobius"/>
    </source>
</evidence>
<evidence type="ECO:0000259" key="2">
    <source>
        <dbReference type="Pfam" id="PF01970"/>
    </source>
</evidence>
<keyword evidence="1" id="KW-0472">Membrane</keyword>
<dbReference type="PANTHER" id="PTHR35342:SF5">
    <property type="entry name" value="TRICARBOXYLIC TRANSPORT PROTEIN"/>
    <property type="match status" value="1"/>
</dbReference>
<feature type="transmembrane region" description="Helical" evidence="1">
    <location>
        <begin position="138"/>
        <end position="159"/>
    </location>
</feature>
<sequence>MDLLDSIGQGLANALTLQNLLFALVGCLIGTALGILPGIGSTAGIAILLPITFTMEPTSAIIMLAAIFYGTSYGGTITSVLLNIPGEGETAITSLDGYQLTKKGRGGAALTIAGVGSFVGGTTATILLIVAAQPLSQLGLLVGPPEFFGLVIVGIALLVGLVGKSIAAGLISAAIGMLIAMVGIDPVQGLPRFTFGSAHLLDGISIVPVLVGVFGLGELLHVSANSITRPKAPKLRELVPTREEWRRSAPAIGRGTIFGSLIGIIPGVTATISSLIAYSSERRMKKHGHELGTGAIEGVAAPETANNAHANAAFVPLFTLGIPASPAIAVLMGAFLQNGITPGPALFQSEPLLVWTVIASLLVGNVLLLVLNVPLVGLWTRLLAIPFPVLCAFILVFIMVGSYAVNRSVTDLIITAVFGVVGLIFRRTGLPVAPLVLTLVLGPLLEQTLRQSLQISNGDFSIFFTRPMALVLIAVAILIVITSAATKRKRPIAEVILPTPTPTSTTQER</sequence>
<name>A0AA87RJ06_9MICO</name>
<dbReference type="Proteomes" id="UP000321749">
    <property type="component" value="Unassembled WGS sequence"/>
</dbReference>
<protein>
    <recommendedName>
        <fullName evidence="2">DUF112 domain-containing protein</fullName>
    </recommendedName>
</protein>
<dbReference type="Pfam" id="PF01970">
    <property type="entry name" value="TctA"/>
    <property type="match status" value="1"/>
</dbReference>
<feature type="transmembrane region" description="Helical" evidence="1">
    <location>
        <begin position="20"/>
        <end position="49"/>
    </location>
</feature>
<feature type="transmembrane region" description="Helical" evidence="1">
    <location>
        <begin position="352"/>
        <end position="371"/>
    </location>
</feature>
<feature type="domain" description="DUF112" evidence="2">
    <location>
        <begin position="20"/>
        <end position="437"/>
    </location>
</feature>
<reference evidence="3 4" key="1">
    <citation type="submission" date="2019-07" db="EMBL/GenBank/DDBJ databases">
        <title>Whole genome shotgun sequence of Agrococcus baldri NBRC 103055.</title>
        <authorList>
            <person name="Hosoyama A."/>
            <person name="Uohara A."/>
            <person name="Ohji S."/>
            <person name="Ichikawa N."/>
        </authorList>
    </citation>
    <scope>NUCLEOTIDE SEQUENCE [LARGE SCALE GENOMIC DNA]</scope>
    <source>
        <strain evidence="3 4">NBRC 103055</strain>
    </source>
</reference>
<comment type="caution">
    <text evidence="3">The sequence shown here is derived from an EMBL/GenBank/DDBJ whole genome shotgun (WGS) entry which is preliminary data.</text>
</comment>
<feature type="transmembrane region" description="Helical" evidence="1">
    <location>
        <begin position="412"/>
        <end position="440"/>
    </location>
</feature>
<dbReference type="EMBL" id="BJUU01000002">
    <property type="protein sequence ID" value="GEK79077.1"/>
    <property type="molecule type" value="Genomic_DNA"/>
</dbReference>
<feature type="transmembrane region" description="Helical" evidence="1">
    <location>
        <begin position="257"/>
        <end position="278"/>
    </location>
</feature>
<feature type="transmembrane region" description="Helical" evidence="1">
    <location>
        <begin position="106"/>
        <end position="131"/>
    </location>
</feature>
<keyword evidence="1" id="KW-1133">Transmembrane helix</keyword>
<dbReference type="AlphaFoldDB" id="A0AA87RJ06"/>